<protein>
    <recommendedName>
        <fullName evidence="3">Thioredoxin domain-containing protein</fullName>
    </recommendedName>
</protein>
<dbReference type="InterPro" id="IPR036249">
    <property type="entry name" value="Thioredoxin-like_sf"/>
</dbReference>
<comment type="caution">
    <text evidence="1">The sequence shown here is derived from an EMBL/GenBank/DDBJ whole genome shotgun (WGS) entry which is preliminary data.</text>
</comment>
<accession>A0AAE0ENU6</accession>
<name>A0AAE0ENU6_9CHLO</name>
<evidence type="ECO:0000313" key="2">
    <source>
        <dbReference type="Proteomes" id="UP001190700"/>
    </source>
</evidence>
<dbReference type="Proteomes" id="UP001190700">
    <property type="component" value="Unassembled WGS sequence"/>
</dbReference>
<sequence length="126" mass="14222">MSIGNEHVADLKTYLKEQMQTKSPCLVALKSSGCSACVRLEKNGFFETLSRNCASNDIGLVMLSTDSYKVEDVHSFARNHGVEYLPSFIRLESADDKKGRIYDLRNNEGFDVQTLITFFKRCDKAN</sequence>
<dbReference type="SUPFAM" id="SSF52833">
    <property type="entry name" value="Thioredoxin-like"/>
    <property type="match status" value="1"/>
</dbReference>
<dbReference type="AlphaFoldDB" id="A0AAE0ENU6"/>
<keyword evidence="2" id="KW-1185">Reference proteome</keyword>
<gene>
    <name evidence="1" type="ORF">CYMTET_55113</name>
</gene>
<evidence type="ECO:0000313" key="1">
    <source>
        <dbReference type="EMBL" id="KAK3234562.1"/>
    </source>
</evidence>
<organism evidence="1 2">
    <name type="scientific">Cymbomonas tetramitiformis</name>
    <dbReference type="NCBI Taxonomy" id="36881"/>
    <lineage>
        <taxon>Eukaryota</taxon>
        <taxon>Viridiplantae</taxon>
        <taxon>Chlorophyta</taxon>
        <taxon>Pyramimonadophyceae</taxon>
        <taxon>Pyramimonadales</taxon>
        <taxon>Pyramimonadaceae</taxon>
        <taxon>Cymbomonas</taxon>
    </lineage>
</organism>
<evidence type="ECO:0008006" key="3">
    <source>
        <dbReference type="Google" id="ProtNLM"/>
    </source>
</evidence>
<dbReference type="EMBL" id="LGRX02035483">
    <property type="protein sequence ID" value="KAK3234562.1"/>
    <property type="molecule type" value="Genomic_DNA"/>
</dbReference>
<reference evidence="1 2" key="1">
    <citation type="journal article" date="2015" name="Genome Biol. Evol.">
        <title>Comparative Genomics of a Bacterivorous Green Alga Reveals Evolutionary Causalities and Consequences of Phago-Mixotrophic Mode of Nutrition.</title>
        <authorList>
            <person name="Burns J.A."/>
            <person name="Paasch A."/>
            <person name="Narechania A."/>
            <person name="Kim E."/>
        </authorList>
    </citation>
    <scope>NUCLEOTIDE SEQUENCE [LARGE SCALE GENOMIC DNA]</scope>
    <source>
        <strain evidence="1 2">PLY_AMNH</strain>
    </source>
</reference>
<proteinExistence type="predicted"/>